<dbReference type="PROSITE" id="PS00012">
    <property type="entry name" value="PHOSPHOPANTETHEINE"/>
    <property type="match status" value="1"/>
</dbReference>
<dbReference type="InterPro" id="IPR049551">
    <property type="entry name" value="PKS_DH_C"/>
</dbReference>
<keyword evidence="14" id="KW-1185">Reference proteome</keyword>
<dbReference type="Gene3D" id="3.10.129.110">
    <property type="entry name" value="Polyketide synthase dehydratase"/>
    <property type="match status" value="1"/>
</dbReference>
<keyword evidence="6" id="KW-0597">Phosphoprotein</keyword>
<dbReference type="SUPFAM" id="SSF47336">
    <property type="entry name" value="ACP-like"/>
    <property type="match status" value="2"/>
</dbReference>
<evidence type="ECO:0000313" key="14">
    <source>
        <dbReference type="Proteomes" id="UP000003860"/>
    </source>
</evidence>
<accession>F1TIV9</accession>
<dbReference type="InterPro" id="IPR013968">
    <property type="entry name" value="PKS_KR"/>
</dbReference>
<name>F1TIV9_9FIRM</name>
<dbReference type="Pfam" id="PF02801">
    <property type="entry name" value="Ketoacyl-synt_C"/>
    <property type="match status" value="2"/>
</dbReference>
<dbReference type="eggNOG" id="COG4221">
    <property type="taxonomic scope" value="Bacteria"/>
</dbReference>
<dbReference type="PANTHER" id="PTHR43775">
    <property type="entry name" value="FATTY ACID SYNTHASE"/>
    <property type="match status" value="1"/>
</dbReference>
<dbReference type="InterPro" id="IPR049900">
    <property type="entry name" value="PKS_mFAS_DH"/>
</dbReference>
<comment type="caution">
    <text evidence="13">The sequence shown here is derived from an EMBL/GenBank/DDBJ whole genome shotgun (WGS) entry which is preliminary data.</text>
</comment>
<dbReference type="InterPro" id="IPR016039">
    <property type="entry name" value="Thiolase-like"/>
</dbReference>
<dbReference type="GO" id="GO:0005737">
    <property type="term" value="C:cytoplasm"/>
    <property type="evidence" value="ECO:0007669"/>
    <property type="project" value="UniProtKB-SubCell"/>
</dbReference>
<evidence type="ECO:0000256" key="2">
    <source>
        <dbReference type="ARBA" id="ARBA00004496"/>
    </source>
</evidence>
<dbReference type="InterPro" id="IPR020807">
    <property type="entry name" value="PKS_DH"/>
</dbReference>
<dbReference type="PROSITE" id="PS00098">
    <property type="entry name" value="THIOLASE_1"/>
    <property type="match status" value="1"/>
</dbReference>
<feature type="domain" description="Ketosynthase family 3 (KS3)" evidence="11">
    <location>
        <begin position="1561"/>
        <end position="1995"/>
    </location>
</feature>
<dbReference type="InterPro" id="IPR054514">
    <property type="entry name" value="RhiE-like_linker"/>
</dbReference>
<feature type="active site" description="Proton acceptor; for dehydratase activity" evidence="9">
    <location>
        <position position="1137"/>
    </location>
</feature>
<dbReference type="Gene3D" id="1.10.1240.100">
    <property type="match status" value="2"/>
</dbReference>
<proteinExistence type="predicted"/>
<dbReference type="PROSITE" id="PS50075">
    <property type="entry name" value="CARRIER"/>
    <property type="match status" value="2"/>
</dbReference>
<gene>
    <name evidence="13" type="ORF">Cpap_0078</name>
</gene>
<dbReference type="PROSITE" id="PS00606">
    <property type="entry name" value="KS3_1"/>
    <property type="match status" value="2"/>
</dbReference>
<dbReference type="Pfam" id="PF22336">
    <property type="entry name" value="RhiE-like_linker"/>
    <property type="match status" value="1"/>
</dbReference>
<dbReference type="SMART" id="SM00822">
    <property type="entry name" value="PKS_KR"/>
    <property type="match status" value="1"/>
</dbReference>
<feature type="domain" description="Ketosynthase family 3 (KS3)" evidence="11">
    <location>
        <begin position="482"/>
        <end position="919"/>
    </location>
</feature>
<dbReference type="eggNOG" id="COG3321">
    <property type="taxonomic scope" value="Bacteria"/>
</dbReference>
<sequence>TQKEQQLFFALSGLLKTAQLENPKLTGQMIEVEPGEDSGRIVKKLQENSQCPLDSQIRYQSGKRLVAGWNEVEASEEEETVPWKAGGVYLITGGAGGLGLIFAKEIAKKAKGVALILAGRTPLGEDRQARLEELEALGARIAYKQVDVSDRQAVTDLIQSIRNEFGSLNGIIHAAGVIKDNFIIKKTKEEFMSVLAPKVLGAVNLDEASKDQSLDFFILFSSLAGVMGNAGQADYAAANAFMDAYAGYRNELAGSQQRCGRTLSLNWPLWKEGGMRVDAEIERIMRQSTGMVAMETGSGIRALYRGLGSSQVQMAVMEGNAAQMKQKLLLVAPAQPQPKKTPAASETTTGIDKGSLLIKLQSALELTVSKLLKAKVQDIDADTELSEYGFDSLTFTQFTNKLNQEYGFKLTPTIFFEYPTIHSFAEYLIQEHKGVFAAQAKSVTHIYATEDEVEEVPILKKRRARFAEAAVETVSMPGPTASEPIAVVGMSGVFPKSRDVHEFWRNLIEGQDCIMEIPNDRWNWQEYYGDPLTEINKTNIKWGGFIDGVAEFDPLFFGISPREAELMDPQQRLLMTYVWKAIEDAGYAAESLSGSQTAIFAATTGTGYNALISQANVPIEGYSSTGIVPSVGPNRMSYFLNIHGPSEPIETACSSSLVAIHRAVVAIQNGDCDMAIAGGVNTIVTPENYISFNKAGMLCEDGRCKTFSNKANGYVRGEGVGMLFLKKLKDAEEAGDNIYGIIKGTAENHGGRATSLTAPNPKAQAELLIAAYTKAGIDPRTVTYIEAHGTGTELGDPIEINGLKAAFKELYQTTGDSNVISTHCGLGSVKSNIGHLELAAGIAGVIKVLLQMKHKTLVKSLHCDTVNPYIQLQDSPFYIVKETKEWKFLQDTKGQNLPRRAGVSSFGFGGSNAHVVIEEYVPKQKRPQFQVTNGNSAVIVLSARNADRLHEQVEQLLSAIQTQRFSDTDLADIAYTLQVGREAMEERLAVIAGSIKELEEKLQGCLEGRDDIPDLYRGQVSRNKETLTAFTTDEDMQKATDVWVEKGKLAKLVNLWVKGLGFDWNKLYGKNKPCRISLPTYPFARERYWVSGIVGSPTTALPAAAFIHPLLHQNTSDLCEQRFTSTFTGWEFFLADHIVQGRRLLPGAASLEMARAAVEQAAGALKEEKAWICLKNITWVRPVEVGKQPVRVHIGLYPEETGRIAYEIYSEPKEASEERIVHSQGVAVLATAPETPGLNLSALQAQCNPSSLSSLQYYEAFKAMGFDYGPAHQGLEQVYLGQNQVLAKLILPPSVVATKDQFVLHPSLVDSAQQASMCLMMNDGEIMPYNSDTPRKPALPFALEELEVFGSCLFAMWALVRRNEGSQAGDRLQKLDIDLCDEDGKVCVRMKGFTARVPDGESGSTESSPTLGTLEVDSIPCEITKPKEKVSVSEDSIREEALNLVKKIVAKAVGLTQERINLETQFEKYGIDSIMQMNIIRELEKVTGELSKTLLFEYSNTLELVDYLVENHSEKLFSPISQEKQNIFIDTNVTVLPHINKQSRFVKLQVTDHILQKEELGNDIAIIGISGRYPLSNTLEELWEHLKAGRNCITEAPDKRWSTSLAQVLSGEQLRHQDKKYYGGFLDNINRFDHHLFEIAQNQVMELSPEIRLFLEIVWETFEDAGYTKLAVQELQARYQKGVGVFVGTMYSQYPWSIPSLELALLNSNGTDWQIANRTSHFFNLTGPSISINSACSSSLTAIHLACESLKQNTCSMAIAGGVNLTMDPSKYDSLQRTRFLGSSNQSKSFGTGDGYIPGEGVGAVLLKPLSLAIQDHDRIDAVIKSSFINHSGGRQVYTAPDPKQQAQLILNSIQRAGIDPLTISYVESAANGSELGDPIELIALANAFSQHTSKKQYCAIGSVKSNLGHLEAASGISQLSKVLLQLKHKTLVPSINANPRNPNIKLENTPFYLQETIEPWNQLKDFKTGESLPRRSMINSFGAGGAYTNLIVEEFIKEASVQVPGISSRQEYLIIFTARTEWSLMKYLEEMQVFLAKNLHLEIEDIERSLHITNHNLEHRVAIVVSSITELLEKLNFLQTGQGLTDPGIYTSIDISSDTSCLDSTMIQQALEKKNLRKVAQYWVKGLEVDFKQLNHNSEIPLIKLPKYAFDHNINFAFDHNDSAIYSEMSEINKDYEDIIQKILRGDISEDQFKNSIMDIGG</sequence>
<evidence type="ECO:0000256" key="9">
    <source>
        <dbReference type="PROSITE-ProRule" id="PRU01363"/>
    </source>
</evidence>
<dbReference type="SMART" id="SM01294">
    <property type="entry name" value="PKS_PP_betabranch"/>
    <property type="match status" value="1"/>
</dbReference>
<dbReference type="InterPro" id="IPR050091">
    <property type="entry name" value="PKS_NRPS_Biosynth_Enz"/>
</dbReference>
<evidence type="ECO:0000256" key="5">
    <source>
        <dbReference type="ARBA" id="ARBA00022490"/>
    </source>
</evidence>
<comment type="function">
    <text evidence="1">Involved in some intermediate steps for the synthesis of the antibiotic polyketide bacillaene which is involved in secondary metabolism.</text>
</comment>
<dbReference type="OrthoDB" id="2203190at2"/>
<dbReference type="PROSITE" id="PS52004">
    <property type="entry name" value="KS3_2"/>
    <property type="match status" value="2"/>
</dbReference>
<evidence type="ECO:0000256" key="3">
    <source>
        <dbReference type="ARBA" id="ARBA00004789"/>
    </source>
</evidence>
<evidence type="ECO:0000256" key="1">
    <source>
        <dbReference type="ARBA" id="ARBA00003299"/>
    </source>
</evidence>
<dbReference type="FunFam" id="3.40.47.10:FF:000019">
    <property type="entry name" value="Polyketide synthase type I"/>
    <property type="match status" value="1"/>
</dbReference>
<dbReference type="SUPFAM" id="SSF53901">
    <property type="entry name" value="Thiolase-like"/>
    <property type="match status" value="2"/>
</dbReference>
<feature type="non-terminal residue" evidence="13">
    <location>
        <position position="1"/>
    </location>
</feature>
<dbReference type="EMBL" id="ACXX02000024">
    <property type="protein sequence ID" value="EGD45656.1"/>
    <property type="molecule type" value="Genomic_DNA"/>
</dbReference>
<dbReference type="STRING" id="588581.Cpap_0078"/>
<reference evidence="13" key="1">
    <citation type="submission" date="2009-07" db="EMBL/GenBank/DDBJ databases">
        <authorList>
            <consortium name="US DOE Joint Genome Institute (JGI-PGF)"/>
            <person name="Lucas S."/>
            <person name="Copeland A."/>
            <person name="Lapidus A."/>
            <person name="Glavina del Rio T."/>
            <person name="Tice H."/>
            <person name="Bruce D."/>
            <person name="Goodwin L."/>
            <person name="Pitluck S."/>
            <person name="Larimer F."/>
            <person name="Land M.L."/>
            <person name="Mouttaki H."/>
            <person name="He Z."/>
            <person name="Zhou J."/>
            <person name="Hemme C.L."/>
        </authorList>
    </citation>
    <scope>NUCLEOTIDE SEQUENCE</scope>
    <source>
        <strain evidence="13">DSM 2782</strain>
    </source>
</reference>
<dbReference type="SMART" id="SM00823">
    <property type="entry name" value="PKS_PP"/>
    <property type="match status" value="2"/>
</dbReference>
<dbReference type="InterPro" id="IPR020806">
    <property type="entry name" value="PKS_PP-bd"/>
</dbReference>
<dbReference type="GO" id="GO:0004315">
    <property type="term" value="F:3-oxoacyl-[acyl-carrier-protein] synthase activity"/>
    <property type="evidence" value="ECO:0007669"/>
    <property type="project" value="InterPro"/>
</dbReference>
<dbReference type="UniPathway" id="UPA01003"/>
<dbReference type="SMART" id="SM00825">
    <property type="entry name" value="PKS_KS"/>
    <property type="match status" value="2"/>
</dbReference>
<dbReference type="PANTHER" id="PTHR43775:SF37">
    <property type="entry name" value="SI:DKEY-61P9.11"/>
    <property type="match status" value="1"/>
</dbReference>
<evidence type="ECO:0000256" key="7">
    <source>
        <dbReference type="ARBA" id="ARBA00022679"/>
    </source>
</evidence>
<dbReference type="InterPro" id="IPR009081">
    <property type="entry name" value="PP-bd_ACP"/>
</dbReference>
<dbReference type="InterPro" id="IPR036291">
    <property type="entry name" value="NAD(P)-bd_dom_sf"/>
</dbReference>
<dbReference type="GO" id="GO:0004312">
    <property type="term" value="F:fatty acid synthase activity"/>
    <property type="evidence" value="ECO:0007669"/>
    <property type="project" value="TreeGrafter"/>
</dbReference>
<dbReference type="Pfam" id="PF22621">
    <property type="entry name" value="CurL-like_PKS_C"/>
    <property type="match status" value="1"/>
</dbReference>
<dbReference type="InterPro" id="IPR006162">
    <property type="entry name" value="Ppantetheine_attach_site"/>
</dbReference>
<reference evidence="13" key="2">
    <citation type="submission" date="2011-01" db="EMBL/GenBank/DDBJ databases">
        <title>The Non-contiguous Finished genome of Clostridium papyrosolvens.</title>
        <authorList>
            <person name="Lucas S."/>
            <person name="Copeland A."/>
            <person name="Lapidus A."/>
            <person name="Cheng J.-F."/>
            <person name="Goodwin L."/>
            <person name="Pitluck S."/>
            <person name="Misra M."/>
            <person name="Chertkov O."/>
            <person name="Detter J.C."/>
            <person name="Han C."/>
            <person name="Tapia R."/>
            <person name="Land M."/>
            <person name="Hauser L."/>
            <person name="Kyrpides N."/>
            <person name="Ivanova N."/>
            <person name="Pagani I."/>
            <person name="Mouttaki H."/>
            <person name="He Z."/>
            <person name="Zhou J."/>
            <person name="Hemme C.L."/>
            <person name="Woyke T."/>
        </authorList>
    </citation>
    <scope>NUCLEOTIDE SEQUENCE [LARGE SCALE GENOMIC DNA]</scope>
    <source>
        <strain evidence="13">DSM 2782</strain>
    </source>
</reference>
<feature type="domain" description="Carrier" evidence="10">
    <location>
        <begin position="1439"/>
        <end position="1512"/>
    </location>
</feature>
<evidence type="ECO:0000256" key="4">
    <source>
        <dbReference type="ARBA" id="ARBA00022450"/>
    </source>
</evidence>
<dbReference type="InterPro" id="IPR057326">
    <property type="entry name" value="KR_dom"/>
</dbReference>
<dbReference type="Pfam" id="PF21089">
    <property type="entry name" value="PKS_DH_N"/>
    <property type="match status" value="1"/>
</dbReference>
<dbReference type="Pfam" id="PF08659">
    <property type="entry name" value="KR"/>
    <property type="match status" value="1"/>
</dbReference>
<dbReference type="Pfam" id="PF00550">
    <property type="entry name" value="PP-binding"/>
    <property type="match status" value="2"/>
</dbReference>
<dbReference type="Gene3D" id="3.40.47.10">
    <property type="match status" value="2"/>
</dbReference>
<dbReference type="InterPro" id="IPR018201">
    <property type="entry name" value="Ketoacyl_synth_AS"/>
</dbReference>
<dbReference type="SMART" id="SM00826">
    <property type="entry name" value="PKS_DH"/>
    <property type="match status" value="1"/>
</dbReference>
<comment type="subcellular location">
    <subcellularLocation>
        <location evidence="2">Cytoplasm</location>
    </subcellularLocation>
</comment>
<dbReference type="InterPro" id="IPR014031">
    <property type="entry name" value="Ketoacyl_synth_C"/>
</dbReference>
<feature type="active site" description="Proton donor; for dehydratase activity" evidence="9">
    <location>
        <position position="1310"/>
    </location>
</feature>
<keyword evidence="7" id="KW-0808">Transferase</keyword>
<dbReference type="InterPro" id="IPR020841">
    <property type="entry name" value="PKS_Beta-ketoAc_synthase_dom"/>
</dbReference>
<feature type="region of interest" description="N-terminal hotdog fold" evidence="9">
    <location>
        <begin position="1108"/>
        <end position="1234"/>
    </location>
</feature>
<evidence type="ECO:0000259" key="12">
    <source>
        <dbReference type="PROSITE" id="PS52019"/>
    </source>
</evidence>
<dbReference type="PROSITE" id="PS52019">
    <property type="entry name" value="PKS_MFAS_DH"/>
    <property type="match status" value="1"/>
</dbReference>
<feature type="domain" description="Carrier" evidence="10">
    <location>
        <begin position="355"/>
        <end position="432"/>
    </location>
</feature>
<dbReference type="Gene3D" id="1.10.1200.10">
    <property type="entry name" value="ACP-like"/>
    <property type="match status" value="2"/>
</dbReference>
<feature type="region of interest" description="C-terminal hotdog fold" evidence="9">
    <location>
        <begin position="1248"/>
        <end position="1404"/>
    </location>
</feature>
<evidence type="ECO:0000259" key="11">
    <source>
        <dbReference type="PROSITE" id="PS52004"/>
    </source>
</evidence>
<dbReference type="GO" id="GO:0006633">
    <property type="term" value="P:fatty acid biosynthetic process"/>
    <property type="evidence" value="ECO:0007669"/>
    <property type="project" value="InterPro"/>
</dbReference>
<dbReference type="CDD" id="cd00833">
    <property type="entry name" value="PKS"/>
    <property type="match status" value="2"/>
</dbReference>
<dbReference type="SUPFAM" id="SSF51735">
    <property type="entry name" value="NAD(P)-binding Rossmann-fold domains"/>
    <property type="match status" value="1"/>
</dbReference>
<evidence type="ECO:0000256" key="6">
    <source>
        <dbReference type="ARBA" id="ARBA00022553"/>
    </source>
</evidence>
<evidence type="ECO:0000256" key="8">
    <source>
        <dbReference type="ARBA" id="ARBA00022737"/>
    </source>
</evidence>
<keyword evidence="5" id="KW-0963">Cytoplasm</keyword>
<comment type="pathway">
    <text evidence="3">Antibiotic biosynthesis; bacillaene biosynthesis.</text>
</comment>
<keyword evidence="8" id="KW-0677">Repeat</keyword>
<dbReference type="Pfam" id="PF14765">
    <property type="entry name" value="PS-DH"/>
    <property type="match status" value="1"/>
</dbReference>
<feature type="domain" description="PKS/mFAS DH" evidence="12">
    <location>
        <begin position="1108"/>
        <end position="1404"/>
    </location>
</feature>
<organism evidence="13 14">
    <name type="scientific">Ruminiclostridium papyrosolvens DSM 2782</name>
    <dbReference type="NCBI Taxonomy" id="588581"/>
    <lineage>
        <taxon>Bacteria</taxon>
        <taxon>Bacillati</taxon>
        <taxon>Bacillota</taxon>
        <taxon>Clostridia</taxon>
        <taxon>Eubacteriales</taxon>
        <taxon>Oscillospiraceae</taxon>
        <taxon>Ruminiclostridium</taxon>
    </lineage>
</organism>
<evidence type="ECO:0000259" key="10">
    <source>
        <dbReference type="PROSITE" id="PS50075"/>
    </source>
</evidence>
<dbReference type="GO" id="GO:0005886">
    <property type="term" value="C:plasma membrane"/>
    <property type="evidence" value="ECO:0007669"/>
    <property type="project" value="TreeGrafter"/>
</dbReference>
<dbReference type="InterPro" id="IPR042104">
    <property type="entry name" value="PKS_dehydratase_sf"/>
</dbReference>
<dbReference type="GO" id="GO:0071770">
    <property type="term" value="P:DIM/DIP cell wall layer assembly"/>
    <property type="evidence" value="ECO:0007669"/>
    <property type="project" value="TreeGrafter"/>
</dbReference>
<dbReference type="InterPro" id="IPR014030">
    <property type="entry name" value="Ketoacyl_synth_N"/>
</dbReference>
<dbReference type="CDD" id="cd08953">
    <property type="entry name" value="KR_2_SDR_x"/>
    <property type="match status" value="1"/>
</dbReference>
<dbReference type="Gene3D" id="3.40.50.720">
    <property type="entry name" value="NAD(P)-binding Rossmann-like Domain"/>
    <property type="match status" value="1"/>
</dbReference>
<protein>
    <submittedName>
        <fullName evidence="13">Beta-ketoacyl synthase</fullName>
    </submittedName>
</protein>
<dbReference type="Proteomes" id="UP000003860">
    <property type="component" value="Unassembled WGS sequence"/>
</dbReference>
<dbReference type="InterPro" id="IPR049552">
    <property type="entry name" value="PKS_DH_N"/>
</dbReference>
<dbReference type="InterPro" id="IPR036736">
    <property type="entry name" value="ACP-like_sf"/>
</dbReference>
<dbReference type="InterPro" id="IPR020615">
    <property type="entry name" value="Thiolase_acyl_enz_int_AS"/>
</dbReference>
<dbReference type="GO" id="GO:0031177">
    <property type="term" value="F:phosphopantetheine binding"/>
    <property type="evidence" value="ECO:0007669"/>
    <property type="project" value="InterPro"/>
</dbReference>
<keyword evidence="4" id="KW-0596">Phosphopantetheine</keyword>
<evidence type="ECO:0000313" key="13">
    <source>
        <dbReference type="EMBL" id="EGD45656.1"/>
    </source>
</evidence>
<dbReference type="Pfam" id="PF00109">
    <property type="entry name" value="ketoacyl-synt"/>
    <property type="match status" value="2"/>
</dbReference>